<feature type="region of interest" description="Disordered" evidence="1">
    <location>
        <begin position="909"/>
        <end position="957"/>
    </location>
</feature>
<dbReference type="GO" id="GO:0000278">
    <property type="term" value="P:mitotic cell cycle"/>
    <property type="evidence" value="ECO:0007669"/>
    <property type="project" value="TreeGrafter"/>
</dbReference>
<dbReference type="OrthoDB" id="2384350at2759"/>
<feature type="compositionally biased region" description="Low complexity" evidence="1">
    <location>
        <begin position="756"/>
        <end position="765"/>
    </location>
</feature>
<evidence type="ECO:0000313" key="5">
    <source>
        <dbReference type="Proteomes" id="UP000030765"/>
    </source>
</evidence>
<gene>
    <name evidence="3" type="ORF">ZHAS_00019725</name>
</gene>
<feature type="compositionally biased region" description="Polar residues" evidence="1">
    <location>
        <begin position="41"/>
        <end position="54"/>
    </location>
</feature>
<feature type="compositionally biased region" description="Polar residues" evidence="1">
    <location>
        <begin position="648"/>
        <end position="664"/>
    </location>
</feature>
<dbReference type="VEuPathDB" id="VectorBase:ASIC019725"/>
<feature type="region of interest" description="Disordered" evidence="1">
    <location>
        <begin position="710"/>
        <end position="772"/>
    </location>
</feature>
<feature type="compositionally biased region" description="Polar residues" evidence="1">
    <location>
        <begin position="314"/>
        <end position="323"/>
    </location>
</feature>
<name>A0A084WN53_ANOSI</name>
<feature type="region of interest" description="Disordered" evidence="1">
    <location>
        <begin position="819"/>
        <end position="860"/>
    </location>
</feature>
<dbReference type="OMA" id="CVYVEVR"/>
<feature type="compositionally biased region" description="Polar residues" evidence="1">
    <location>
        <begin position="83"/>
        <end position="103"/>
    </location>
</feature>
<feature type="compositionally biased region" description="Low complexity" evidence="1">
    <location>
        <begin position="878"/>
        <end position="888"/>
    </location>
</feature>
<feature type="compositionally biased region" description="Polar residues" evidence="1">
    <location>
        <begin position="557"/>
        <end position="568"/>
    </location>
</feature>
<feature type="region of interest" description="Disordered" evidence="1">
    <location>
        <begin position="648"/>
        <end position="672"/>
    </location>
</feature>
<dbReference type="PANTHER" id="PTHR14625:SF3">
    <property type="entry name" value="MICROCEPHALIN"/>
    <property type="match status" value="1"/>
</dbReference>
<dbReference type="STRING" id="74873.A0A084WN53"/>
<feature type="region of interest" description="Disordered" evidence="1">
    <location>
        <begin position="402"/>
        <end position="435"/>
    </location>
</feature>
<feature type="region of interest" description="Disordered" evidence="1">
    <location>
        <begin position="486"/>
        <end position="601"/>
    </location>
</feature>
<dbReference type="PANTHER" id="PTHR14625">
    <property type="entry name" value="MICROCEPHALIN"/>
    <property type="match status" value="1"/>
</dbReference>
<feature type="compositionally biased region" description="Polar residues" evidence="1">
    <location>
        <begin position="534"/>
        <end position="544"/>
    </location>
</feature>
<dbReference type="EMBL" id="ATLV01024562">
    <property type="status" value="NOT_ANNOTATED_CDS"/>
    <property type="molecule type" value="Genomic_DNA"/>
</dbReference>
<feature type="compositionally biased region" description="Polar residues" evidence="1">
    <location>
        <begin position="507"/>
        <end position="518"/>
    </location>
</feature>
<evidence type="ECO:0000313" key="4">
    <source>
        <dbReference type="EnsemblMetazoa" id="ASIC019725-PA"/>
    </source>
</evidence>
<evidence type="ECO:0000256" key="1">
    <source>
        <dbReference type="SAM" id="MobiDB-lite"/>
    </source>
</evidence>
<dbReference type="SUPFAM" id="SSF52113">
    <property type="entry name" value="BRCT domain"/>
    <property type="match status" value="1"/>
</dbReference>
<protein>
    <submittedName>
        <fullName evidence="3">AGAP007413-PA-like protein</fullName>
    </submittedName>
    <submittedName>
        <fullName evidence="4">BRCT domain-containing protein</fullName>
    </submittedName>
</protein>
<organism evidence="3">
    <name type="scientific">Anopheles sinensis</name>
    <name type="common">Mosquito</name>
    <dbReference type="NCBI Taxonomy" id="74873"/>
    <lineage>
        <taxon>Eukaryota</taxon>
        <taxon>Metazoa</taxon>
        <taxon>Ecdysozoa</taxon>
        <taxon>Arthropoda</taxon>
        <taxon>Hexapoda</taxon>
        <taxon>Insecta</taxon>
        <taxon>Pterygota</taxon>
        <taxon>Neoptera</taxon>
        <taxon>Endopterygota</taxon>
        <taxon>Diptera</taxon>
        <taxon>Nematocera</taxon>
        <taxon>Culicoidea</taxon>
        <taxon>Culicidae</taxon>
        <taxon>Anophelinae</taxon>
        <taxon>Anopheles</taxon>
    </lineage>
</organism>
<dbReference type="EnsemblMetazoa" id="ASIC019725-RA">
    <property type="protein sequence ID" value="ASIC019725-PA"/>
    <property type="gene ID" value="ASIC019725"/>
</dbReference>
<feature type="compositionally biased region" description="Polar residues" evidence="1">
    <location>
        <begin position="740"/>
        <end position="755"/>
    </location>
</feature>
<reference evidence="4" key="2">
    <citation type="submission" date="2020-05" db="UniProtKB">
        <authorList>
            <consortium name="EnsemblMetazoa"/>
        </authorList>
    </citation>
    <scope>IDENTIFICATION</scope>
</reference>
<evidence type="ECO:0000259" key="2">
    <source>
        <dbReference type="PROSITE" id="PS50172"/>
    </source>
</evidence>
<keyword evidence="5" id="KW-1185">Reference proteome</keyword>
<dbReference type="InterPro" id="IPR022047">
    <property type="entry name" value="Microcephalin-like"/>
</dbReference>
<feature type="compositionally biased region" description="Low complexity" evidence="1">
    <location>
        <begin position="819"/>
        <end position="832"/>
    </location>
</feature>
<dbReference type="AlphaFoldDB" id="A0A084WN53"/>
<dbReference type="EMBL" id="KE525352">
    <property type="protein sequence ID" value="KFB51647.1"/>
    <property type="molecule type" value="Genomic_DNA"/>
</dbReference>
<dbReference type="Gene3D" id="3.40.50.10190">
    <property type="entry name" value="BRCT domain"/>
    <property type="match status" value="1"/>
</dbReference>
<feature type="region of interest" description="Disordered" evidence="1">
    <location>
        <begin position="872"/>
        <end position="897"/>
    </location>
</feature>
<dbReference type="Proteomes" id="UP000030765">
    <property type="component" value="Unassembled WGS sequence"/>
</dbReference>
<reference evidence="3 5" key="1">
    <citation type="journal article" date="2014" name="BMC Genomics">
        <title>Genome sequence of Anopheles sinensis provides insight into genetics basis of mosquito competence for malaria parasites.</title>
        <authorList>
            <person name="Zhou D."/>
            <person name="Zhang D."/>
            <person name="Ding G."/>
            <person name="Shi L."/>
            <person name="Hou Q."/>
            <person name="Ye Y."/>
            <person name="Xu Y."/>
            <person name="Zhou H."/>
            <person name="Xiong C."/>
            <person name="Li S."/>
            <person name="Yu J."/>
            <person name="Hong S."/>
            <person name="Yu X."/>
            <person name="Zou P."/>
            <person name="Chen C."/>
            <person name="Chang X."/>
            <person name="Wang W."/>
            <person name="Lv Y."/>
            <person name="Sun Y."/>
            <person name="Ma L."/>
            <person name="Shen B."/>
            <person name="Zhu C."/>
        </authorList>
    </citation>
    <scope>NUCLEOTIDE SEQUENCE [LARGE SCALE GENOMIC DNA]</scope>
</reference>
<sequence length="984" mass="107626">MNRFAVRGEHGVIASPKQTRLSVGLGTSASIQIHASATPSNILPRSISPHTGTPPTAKEVDMTTPAGKRMSLHENLLLRILSTTPSDKPLFRQNSSDGTPSQRTTDDSFDSCLSGSESPLLGFFNATPDAMRCNTPPTAEGIVNNRHLQMLYRDLNSPSATARLRALRALKSPSKRNAYGNFDVSYAEQDIITAEERTEPEKRDIRDVLGNVCVYVEVRSGTDNRSDGIKEHVASLGAKVNERLLKDTTHVIFKDGLLSTYQKAKKMNIPVVSVLWIEACKRHMCLMNPDDFKISNVERYENPELFKRIRRQKSMQPGATETAGNKKRTAITGKPKGVQPIISPPSKLPVLHRIRKDDQLERILNDFEAHNQIANANTGPIDEYDEMLHGAPMRMLERFRSTPTQLDSPATEMDKGDEDDAYATPKATTDAKSTAETRRELFAIVDSGSKKSAGSSASRSRRRTILFTPQMKNLEEENVVPSPLNCIEETPKESTGRSRRRTIVAPSEQTPQNVSETSARGRRKTIVAVESKQSHPASVPTSNTRTRRSSMAAVNEAVTSKDNISPSMLRTPVTDGRKDRSSTRSRRKTVAFGNEENTPPTAALGISRTIITKRTTICSPKDMEVSTVPQTTVANTKLVTELTKVNSNGSEMSVSSPAEKSATSKIDGKPSTVTGARRRTLFNPSAADILPVPASSIMSISSTSTGSVRRRTLFTPGNSTFMEPLEVSETPPEPLLAQSRPGSTHNGSSICNRPNPTSSSTPKPTATEKETNMRRKTLLEAYEESVLFSSTRAPDRRRRTIFDISMDIMDQRLSEINRQAAAAKKQTTSASSDLSTEMDDQEARPVGLISPPPPQGQQTSLTEFYRKAVRSCEKSGKSAEGSTSSSSSVMEEPPAVVPRKRKLFNVQSAEEQPIAKTPPIATKSIAAKTNATKRRSLAPIRDGPIEPSGSVTTASLKKRRTTALFESLPETQAVKKNSSSSNFL</sequence>
<feature type="domain" description="BRCT" evidence="2">
    <location>
        <begin position="204"/>
        <end position="294"/>
    </location>
</feature>
<dbReference type="CDD" id="cd17716">
    <property type="entry name" value="BRCT_microcephalin_rpt1"/>
    <property type="match status" value="1"/>
</dbReference>
<feature type="region of interest" description="Disordered" evidence="1">
    <location>
        <begin position="314"/>
        <end position="345"/>
    </location>
</feature>
<dbReference type="VEuPathDB" id="VectorBase:ASIS024414"/>
<feature type="region of interest" description="Disordered" evidence="1">
    <location>
        <begin position="41"/>
        <end position="60"/>
    </location>
</feature>
<evidence type="ECO:0000313" key="3">
    <source>
        <dbReference type="EMBL" id="KFB51647.1"/>
    </source>
</evidence>
<dbReference type="InterPro" id="IPR001357">
    <property type="entry name" value="BRCT_dom"/>
</dbReference>
<dbReference type="InterPro" id="IPR036420">
    <property type="entry name" value="BRCT_dom_sf"/>
</dbReference>
<feature type="region of interest" description="Disordered" evidence="1">
    <location>
        <begin position="83"/>
        <end position="113"/>
    </location>
</feature>
<accession>A0A084WN53</accession>
<dbReference type="Pfam" id="PF12738">
    <property type="entry name" value="PTCB-BRCT"/>
    <property type="match status" value="1"/>
</dbReference>
<proteinExistence type="predicted"/>
<dbReference type="PROSITE" id="PS50172">
    <property type="entry name" value="BRCT"/>
    <property type="match status" value="1"/>
</dbReference>